<proteinExistence type="predicted"/>
<accession>A0ABR8KYE3</accession>
<organism evidence="2 3">
    <name type="scientific">Erythrobacter rubeus</name>
    <dbReference type="NCBI Taxonomy" id="2760803"/>
    <lineage>
        <taxon>Bacteria</taxon>
        <taxon>Pseudomonadati</taxon>
        <taxon>Pseudomonadota</taxon>
        <taxon>Alphaproteobacteria</taxon>
        <taxon>Sphingomonadales</taxon>
        <taxon>Erythrobacteraceae</taxon>
        <taxon>Erythrobacter/Porphyrobacter group</taxon>
        <taxon>Erythrobacter</taxon>
    </lineage>
</organism>
<sequence length="65" mass="6794">MDMLKAFVLGTALTLVVAIVVGSQGSSGGALAVHSMALGNKEVFWSWPLFLTGTGLSWGILAMQR</sequence>
<dbReference type="RefSeq" id="WP_190788572.1">
    <property type="nucleotide sequence ID" value="NZ_JACXLC010000001.1"/>
</dbReference>
<evidence type="ECO:0000313" key="3">
    <source>
        <dbReference type="Proteomes" id="UP000635384"/>
    </source>
</evidence>
<name>A0ABR8KYE3_9SPHN</name>
<keyword evidence="1" id="KW-0472">Membrane</keyword>
<evidence type="ECO:0000313" key="2">
    <source>
        <dbReference type="EMBL" id="MBD2843181.1"/>
    </source>
</evidence>
<dbReference type="Proteomes" id="UP000635384">
    <property type="component" value="Unassembled WGS sequence"/>
</dbReference>
<gene>
    <name evidence="2" type="ORF">IB285_13045</name>
</gene>
<dbReference type="EMBL" id="JACXLC010000001">
    <property type="protein sequence ID" value="MBD2843181.1"/>
    <property type="molecule type" value="Genomic_DNA"/>
</dbReference>
<comment type="caution">
    <text evidence="2">The sequence shown here is derived from an EMBL/GenBank/DDBJ whole genome shotgun (WGS) entry which is preliminary data.</text>
</comment>
<keyword evidence="3" id="KW-1185">Reference proteome</keyword>
<feature type="transmembrane region" description="Helical" evidence="1">
    <location>
        <begin position="44"/>
        <end position="63"/>
    </location>
</feature>
<reference evidence="2 3" key="1">
    <citation type="submission" date="2020-09" db="EMBL/GenBank/DDBJ databases">
        <authorList>
            <person name="Yoon J.-W."/>
        </authorList>
    </citation>
    <scope>NUCLEOTIDE SEQUENCE [LARGE SCALE GENOMIC DNA]</scope>
    <source>
        <strain evidence="2 3">KMU-140</strain>
    </source>
</reference>
<evidence type="ECO:0008006" key="4">
    <source>
        <dbReference type="Google" id="ProtNLM"/>
    </source>
</evidence>
<evidence type="ECO:0000256" key="1">
    <source>
        <dbReference type="SAM" id="Phobius"/>
    </source>
</evidence>
<keyword evidence="1" id="KW-1133">Transmembrane helix</keyword>
<protein>
    <recommendedName>
        <fullName evidence="4">Permease</fullName>
    </recommendedName>
</protein>
<keyword evidence="1" id="KW-0812">Transmembrane</keyword>